<dbReference type="GO" id="GO:0030674">
    <property type="term" value="F:protein-macromolecule adaptor activity"/>
    <property type="evidence" value="ECO:0007669"/>
    <property type="project" value="TreeGrafter"/>
</dbReference>
<dbReference type="PANTHER" id="PTHR23323:SF26">
    <property type="entry name" value="VACUOLAR PROTEIN SORTING-ASSOCIATED PROTEIN 18 HOMOLOG"/>
    <property type="match status" value="1"/>
</dbReference>
<dbReference type="AlphaFoldDB" id="A0A642V119"/>
<dbReference type="Pfam" id="PF05131">
    <property type="entry name" value="Pep3_Vps18"/>
    <property type="match status" value="1"/>
</dbReference>
<dbReference type="InterPro" id="IPR036322">
    <property type="entry name" value="WD40_repeat_dom_sf"/>
</dbReference>
<dbReference type="PANTHER" id="PTHR23323">
    <property type="entry name" value="VACUOLAR PROTEIN SORTING-ASSOCIATED PROTEIN"/>
    <property type="match status" value="1"/>
</dbReference>
<organism evidence="11 12">
    <name type="scientific">Trichomonascus ciferrii</name>
    <dbReference type="NCBI Taxonomy" id="44093"/>
    <lineage>
        <taxon>Eukaryota</taxon>
        <taxon>Fungi</taxon>
        <taxon>Dikarya</taxon>
        <taxon>Ascomycota</taxon>
        <taxon>Saccharomycotina</taxon>
        <taxon>Dipodascomycetes</taxon>
        <taxon>Dipodascales</taxon>
        <taxon>Trichomonascaceae</taxon>
        <taxon>Trichomonascus</taxon>
        <taxon>Trichomonascus ciferrii complex</taxon>
    </lineage>
</organism>
<dbReference type="OrthoDB" id="1845386at2759"/>
<dbReference type="GO" id="GO:0098588">
    <property type="term" value="C:bounding membrane of organelle"/>
    <property type="evidence" value="ECO:0007669"/>
    <property type="project" value="UniProtKB-ARBA"/>
</dbReference>
<feature type="domain" description="Pep3/Vps18 RING C-terminal" evidence="10">
    <location>
        <begin position="815"/>
        <end position="895"/>
    </location>
</feature>
<dbReference type="Proteomes" id="UP000761534">
    <property type="component" value="Unassembled WGS sequence"/>
</dbReference>
<evidence type="ECO:0000256" key="1">
    <source>
        <dbReference type="ARBA" id="ARBA00010454"/>
    </source>
</evidence>
<evidence type="ECO:0000256" key="2">
    <source>
        <dbReference type="ARBA" id="ARBA00022723"/>
    </source>
</evidence>
<dbReference type="PROSITE" id="PS50236">
    <property type="entry name" value="CHCR"/>
    <property type="match status" value="1"/>
</dbReference>
<keyword evidence="8" id="KW-0175">Coiled coil</keyword>
<feature type="domain" description="Pep3/Vps18 beta-propeller" evidence="9">
    <location>
        <begin position="10"/>
        <end position="357"/>
    </location>
</feature>
<keyword evidence="3" id="KW-0863">Zinc-finger</keyword>
<keyword evidence="4" id="KW-0862">Zinc</keyword>
<evidence type="ECO:0000256" key="3">
    <source>
        <dbReference type="ARBA" id="ARBA00022771"/>
    </source>
</evidence>
<comment type="similarity">
    <text evidence="1">Belongs to the VPS18 family.</text>
</comment>
<dbReference type="GO" id="GO:0008270">
    <property type="term" value="F:zinc ion binding"/>
    <property type="evidence" value="ECO:0007669"/>
    <property type="project" value="UniProtKB-KW"/>
</dbReference>
<evidence type="ECO:0000313" key="12">
    <source>
        <dbReference type="Proteomes" id="UP000761534"/>
    </source>
</evidence>
<gene>
    <name evidence="11" type="ORF">TRICI_004443</name>
</gene>
<comment type="caution">
    <text evidence="11">The sequence shown here is derived from an EMBL/GenBank/DDBJ whole genome shotgun (WGS) entry which is preliminary data.</text>
</comment>
<evidence type="ECO:0000256" key="7">
    <source>
        <dbReference type="PROSITE-ProRule" id="PRU01006"/>
    </source>
</evidence>
<dbReference type="GO" id="GO:0048284">
    <property type="term" value="P:organelle fusion"/>
    <property type="evidence" value="ECO:0007669"/>
    <property type="project" value="TreeGrafter"/>
</dbReference>
<evidence type="ECO:0000313" key="11">
    <source>
        <dbReference type="EMBL" id="KAA8909608.1"/>
    </source>
</evidence>
<protein>
    <submittedName>
        <fullName evidence="11">Uncharacterized protein</fullName>
    </submittedName>
</protein>
<comment type="subcellular location">
    <subcellularLocation>
        <location evidence="6">Endomembrane system</location>
        <topology evidence="6">Peripheral membrane protein</topology>
        <orientation evidence="6">Cytoplasmic side</orientation>
    </subcellularLocation>
</comment>
<evidence type="ECO:0000259" key="9">
    <source>
        <dbReference type="Pfam" id="PF05131"/>
    </source>
</evidence>
<dbReference type="GO" id="GO:0007032">
    <property type="term" value="P:endosome organization"/>
    <property type="evidence" value="ECO:0007669"/>
    <property type="project" value="TreeGrafter"/>
</dbReference>
<evidence type="ECO:0000256" key="6">
    <source>
        <dbReference type="ARBA" id="ARBA00029433"/>
    </source>
</evidence>
<dbReference type="Pfam" id="PF26148">
    <property type="entry name" value="VPS18_RING_C"/>
    <property type="match status" value="1"/>
</dbReference>
<dbReference type="VEuPathDB" id="FungiDB:TRICI_004443"/>
<dbReference type="InterPro" id="IPR058919">
    <property type="entry name" value="Pep3/Vps18_RING_C"/>
</dbReference>
<dbReference type="EMBL" id="SWFS01000336">
    <property type="protein sequence ID" value="KAA8909608.1"/>
    <property type="molecule type" value="Genomic_DNA"/>
</dbReference>
<reference evidence="11" key="1">
    <citation type="journal article" date="2019" name="G3 (Bethesda)">
        <title>Genome Assemblies of Two Rare Opportunistic Yeast Pathogens: Diutina rugosa (syn. Candida rugosa) and Trichomonascus ciferrii (syn. Candida ciferrii).</title>
        <authorList>
            <person name="Mixao V."/>
            <person name="Saus E."/>
            <person name="Hansen A.P."/>
            <person name="Lass-Florl C."/>
            <person name="Gabaldon T."/>
        </authorList>
    </citation>
    <scope>NUCLEOTIDE SEQUENCE</scope>
    <source>
        <strain evidence="11">CBS 4856</strain>
    </source>
</reference>
<keyword evidence="5" id="KW-0472">Membrane</keyword>
<keyword evidence="2" id="KW-0479">Metal-binding</keyword>
<dbReference type="InterPro" id="IPR000547">
    <property type="entry name" value="Clathrin_H-chain/VPS_repeat"/>
</dbReference>
<dbReference type="InterPro" id="IPR007810">
    <property type="entry name" value="Pep3/Vps18_beta-prop"/>
</dbReference>
<dbReference type="GO" id="GO:0006904">
    <property type="term" value="P:vesicle docking involved in exocytosis"/>
    <property type="evidence" value="ECO:0007669"/>
    <property type="project" value="TreeGrafter"/>
</dbReference>
<dbReference type="GO" id="GO:0006886">
    <property type="term" value="P:intracellular protein transport"/>
    <property type="evidence" value="ECO:0007669"/>
    <property type="project" value="UniProtKB-UniRule"/>
</dbReference>
<dbReference type="GO" id="GO:0005768">
    <property type="term" value="C:endosome"/>
    <property type="evidence" value="ECO:0007669"/>
    <property type="project" value="TreeGrafter"/>
</dbReference>
<evidence type="ECO:0000256" key="8">
    <source>
        <dbReference type="SAM" id="Coils"/>
    </source>
</evidence>
<dbReference type="SUPFAM" id="SSF57850">
    <property type="entry name" value="RING/U-box"/>
    <property type="match status" value="1"/>
</dbReference>
<evidence type="ECO:0000256" key="5">
    <source>
        <dbReference type="ARBA" id="ARBA00023136"/>
    </source>
</evidence>
<sequence>MMDGARGNSPIFAIDKVQLMFSLDNITSLVVSNNILCIALKVGRIIRIDLDHPDVVDDVDLPKKSSETGQIKDIYLDPTGSYLLITTTLGDNYCLHCQSTKPKLLSKLKGSMITSVGWCPTDPTRSTGEILLGTSGGIIYEALIEPSNEYFKREDRYVKQVWYNETNDPITGLVVYDKRKSGHRCVLASSKGVIRRWEGGIERKPTTEAIPVYPKYFDRHEPVIEEFEPSPQEVLCYSPQRSAKETPTHYAWLNLIGIMHGSLSPKVDNSRFFKESTVLLNDQLQLKDQISSILLTDYHIIVLAGKDVYAVNRINNRTVFHESISCEQGETILGLSSDHRYSTFWAYSNVNIYEIKVVGDEDREIWKTMLESGDYEGALSLAKDPYSKDVVSMAYGEELLRRGNYLGAARYLGVSSRPFESAALIFIENKQLDALEQYLSVKLDTVNKGSKMQRTIIASWMIELFMERLNSLDDLSAANSSAAEVQEDLESVRKQYQKFVEQYKGDLDRDTVYEIISAHNRKEELLHYASAINDGGFVLSYWTRKENWKEALRVLRTENDPRLTYKYATVLLVNDPKETVDTWMRISNLEPAKLIPAILSYVSSHKSKGDNQAIRYLKYAIKTLGSQDPVVFNTLISIYASNTAMSEAPLLAFLEEYHNSVFDFDFALRMCAQFNRIQCSVYIYSAMGLYEEAVNLALKKGETELAASVADKPINDPELRKSLWLQVARKVVSGTNGVESAVALLDRCDLLKIEDLLPLFPDFTVIDSFKEQVTLSLEEYNNTISQLTREMEESIATSSNVKDQISKFKRHYALIEPGEGCGICTFPLATRRFYVFPCQHAFHFDCLLDSVSKSSDYDARQRINEIQLATGGKELTSTIEEILCENCILCSDVKVDSIDKPLISQADTNSNLWSL</sequence>
<feature type="repeat" description="CHCR" evidence="7">
    <location>
        <begin position="586"/>
        <end position="740"/>
    </location>
</feature>
<dbReference type="GO" id="GO:0030897">
    <property type="term" value="C:HOPS complex"/>
    <property type="evidence" value="ECO:0007669"/>
    <property type="project" value="TreeGrafter"/>
</dbReference>
<name>A0A642V119_9ASCO</name>
<dbReference type="GO" id="GO:0007033">
    <property type="term" value="P:vacuole organization"/>
    <property type="evidence" value="ECO:0007669"/>
    <property type="project" value="TreeGrafter"/>
</dbReference>
<feature type="coiled-coil region" evidence="8">
    <location>
        <begin position="770"/>
        <end position="797"/>
    </location>
</feature>
<dbReference type="SUPFAM" id="SSF50978">
    <property type="entry name" value="WD40 repeat-like"/>
    <property type="match status" value="1"/>
</dbReference>
<proteinExistence type="inferred from homology"/>
<dbReference type="CDD" id="cd16462">
    <property type="entry name" value="RING-H2_Pep3p-like"/>
    <property type="match status" value="1"/>
</dbReference>
<feature type="coiled-coil region" evidence="8">
    <location>
        <begin position="475"/>
        <end position="502"/>
    </location>
</feature>
<keyword evidence="12" id="KW-1185">Reference proteome</keyword>
<evidence type="ECO:0000259" key="10">
    <source>
        <dbReference type="Pfam" id="PF26148"/>
    </source>
</evidence>
<evidence type="ECO:0000256" key="4">
    <source>
        <dbReference type="ARBA" id="ARBA00022833"/>
    </source>
</evidence>
<accession>A0A642V119</accession>